<feature type="compositionally biased region" description="Low complexity" evidence="1">
    <location>
        <begin position="147"/>
        <end position="157"/>
    </location>
</feature>
<feature type="compositionally biased region" description="Polar residues" evidence="1">
    <location>
        <begin position="693"/>
        <end position="704"/>
    </location>
</feature>
<feature type="compositionally biased region" description="Low complexity" evidence="1">
    <location>
        <begin position="210"/>
        <end position="225"/>
    </location>
</feature>
<feature type="compositionally biased region" description="Basic and acidic residues" evidence="1">
    <location>
        <begin position="418"/>
        <end position="429"/>
    </location>
</feature>
<feature type="compositionally biased region" description="Basic and acidic residues" evidence="1">
    <location>
        <begin position="125"/>
        <end position="142"/>
    </location>
</feature>
<sequence>MSHGTTERVPDTKQSPETHPYIVDLTPHLDQRLYRLREDILPRQPYLLSVPSDVPYRHSSRFVNTWYEGTPFNAQEEQIQYVSFLPHQGEHEALLKVEGGWADDQGNPIQEDLSPKTVPASGRDTPADIGHRKKISLKDYKTKGRGSPDSTSQSQPSQERKTGVREGSKLEEAEAPSENKERQDRLVSPGHPVHSHNSGSDQTIPCLDGPSSPSSRPQIRQASPQHAAKRRKLSPLPENSKVEMGASNLESQPPVMKLPRLLSPTLPSPERDTGLPQLLSPLLPPSLASVIASSPGSVSIGSPAIAPHHRTEPVRSILARADLDSDLLGEKNGLFAGGSRVRSSSQHSARSSAPGTPNAAKVALGAKVLSKTGVKTGTPLHNGARASPGPRQRHTIILKYGKKNRKRVEALLKLAPRSKKEVPKRDAVDSRNPPEIQSRKETAPLSAPKVRSQTDAIDITKVEKKRKAEDSPGSSLKKAKTSNLNVDEDKRPTTPIPPAGRTPFVTQPRSAFSTPKRDLKSTAMRRVESSDGLDVPTPSGEKARVPTPLPGPKPSSQPPASSLSRDEERQQWTNLNQRFFTLGRTLKHEGSSMLPSSDSDSPPGQSAKAVLILIEALLCFMINIAAQSHTRPGVDPGWRSIILYHIFVFRASRKFPHLHGLVVQLGAVCRQHIQKYDMDRLARDPLPGDYCNSAPTPGSDGNTKTNEDSEKYKKRYVEFRDDLVHNVRELQTAWLDGSRYLSLDLLKREYPNTWSKRTEDTSVRFQEKLSPSKISKDFSLPMDTNTTAFEAARFSVSFLEEWAEKEKIDWKTRIDL</sequence>
<comment type="caution">
    <text evidence="2">The sequence shown here is derived from an EMBL/GenBank/DDBJ whole genome shotgun (WGS) entry which is preliminary data.</text>
</comment>
<evidence type="ECO:0000256" key="1">
    <source>
        <dbReference type="SAM" id="MobiDB-lite"/>
    </source>
</evidence>
<feature type="compositionally biased region" description="Polar residues" evidence="1">
    <location>
        <begin position="504"/>
        <end position="513"/>
    </location>
</feature>
<feature type="region of interest" description="Disordered" evidence="1">
    <location>
        <begin position="1"/>
        <end position="20"/>
    </location>
</feature>
<feature type="compositionally biased region" description="Basic and acidic residues" evidence="1">
    <location>
        <begin position="458"/>
        <end position="470"/>
    </location>
</feature>
<feature type="compositionally biased region" description="Basic and acidic residues" evidence="1">
    <location>
        <begin position="515"/>
        <end position="529"/>
    </location>
</feature>
<dbReference type="OrthoDB" id="284473at2759"/>
<feature type="region of interest" description="Disordered" evidence="1">
    <location>
        <begin position="101"/>
        <end position="280"/>
    </location>
</feature>
<dbReference type="GeneID" id="19164355"/>
<keyword evidence="3" id="KW-1185">Reference proteome</keyword>
<feature type="compositionally biased region" description="Basic and acidic residues" evidence="1">
    <location>
        <begin position="158"/>
        <end position="185"/>
    </location>
</feature>
<feature type="compositionally biased region" description="Basic and acidic residues" evidence="1">
    <location>
        <begin position="1"/>
        <end position="16"/>
    </location>
</feature>
<accession>W9YPR4</accession>
<feature type="compositionally biased region" description="Pro residues" evidence="1">
    <location>
        <begin position="547"/>
        <end position="557"/>
    </location>
</feature>
<evidence type="ECO:0000313" key="2">
    <source>
        <dbReference type="EMBL" id="EXJ91665.1"/>
    </source>
</evidence>
<proteinExistence type="predicted"/>
<protein>
    <submittedName>
        <fullName evidence="2">Uncharacterized protein</fullName>
    </submittedName>
</protein>
<feature type="compositionally biased region" description="Low complexity" evidence="1">
    <location>
        <begin position="339"/>
        <end position="352"/>
    </location>
</feature>
<dbReference type="RefSeq" id="XP_007728555.1">
    <property type="nucleotide sequence ID" value="XM_007730365.1"/>
</dbReference>
<dbReference type="Proteomes" id="UP000019478">
    <property type="component" value="Unassembled WGS sequence"/>
</dbReference>
<dbReference type="AlphaFoldDB" id="W9YPR4"/>
<feature type="region of interest" description="Disordered" evidence="1">
    <location>
        <begin position="412"/>
        <end position="568"/>
    </location>
</feature>
<dbReference type="eggNOG" id="ENOG502SB3U">
    <property type="taxonomic scope" value="Eukaryota"/>
</dbReference>
<name>W9YPR4_9EURO</name>
<gene>
    <name evidence="2" type="ORF">A1O3_00215</name>
</gene>
<dbReference type="STRING" id="1182542.W9YPR4"/>
<evidence type="ECO:0000313" key="3">
    <source>
        <dbReference type="Proteomes" id="UP000019478"/>
    </source>
</evidence>
<feature type="region of interest" description="Disordered" evidence="1">
    <location>
        <begin position="687"/>
        <end position="709"/>
    </location>
</feature>
<dbReference type="EMBL" id="AMGY01000001">
    <property type="protein sequence ID" value="EXJ91665.1"/>
    <property type="molecule type" value="Genomic_DNA"/>
</dbReference>
<dbReference type="HOGENOM" id="CLU_019574_0_0_1"/>
<feature type="region of interest" description="Disordered" evidence="1">
    <location>
        <begin position="336"/>
        <end position="360"/>
    </location>
</feature>
<organism evidence="2 3">
    <name type="scientific">Capronia epimyces CBS 606.96</name>
    <dbReference type="NCBI Taxonomy" id="1182542"/>
    <lineage>
        <taxon>Eukaryota</taxon>
        <taxon>Fungi</taxon>
        <taxon>Dikarya</taxon>
        <taxon>Ascomycota</taxon>
        <taxon>Pezizomycotina</taxon>
        <taxon>Eurotiomycetes</taxon>
        <taxon>Chaetothyriomycetidae</taxon>
        <taxon>Chaetothyriales</taxon>
        <taxon>Herpotrichiellaceae</taxon>
        <taxon>Capronia</taxon>
    </lineage>
</organism>
<reference evidence="2 3" key="1">
    <citation type="submission" date="2013-03" db="EMBL/GenBank/DDBJ databases">
        <title>The Genome Sequence of Capronia epimyces CBS 606.96.</title>
        <authorList>
            <consortium name="The Broad Institute Genomics Platform"/>
            <person name="Cuomo C."/>
            <person name="de Hoog S."/>
            <person name="Gorbushina A."/>
            <person name="Walker B."/>
            <person name="Young S.K."/>
            <person name="Zeng Q."/>
            <person name="Gargeya S."/>
            <person name="Fitzgerald M."/>
            <person name="Haas B."/>
            <person name="Abouelleil A."/>
            <person name="Allen A.W."/>
            <person name="Alvarado L."/>
            <person name="Arachchi H.M."/>
            <person name="Berlin A.M."/>
            <person name="Chapman S.B."/>
            <person name="Gainer-Dewar J."/>
            <person name="Goldberg J."/>
            <person name="Griggs A."/>
            <person name="Gujja S."/>
            <person name="Hansen M."/>
            <person name="Howarth C."/>
            <person name="Imamovic A."/>
            <person name="Ireland A."/>
            <person name="Larimer J."/>
            <person name="McCowan C."/>
            <person name="Murphy C."/>
            <person name="Pearson M."/>
            <person name="Poon T.W."/>
            <person name="Priest M."/>
            <person name="Roberts A."/>
            <person name="Saif S."/>
            <person name="Shea T."/>
            <person name="Sisk P."/>
            <person name="Sykes S."/>
            <person name="Wortman J."/>
            <person name="Nusbaum C."/>
            <person name="Birren B."/>
        </authorList>
    </citation>
    <scope>NUCLEOTIDE SEQUENCE [LARGE SCALE GENOMIC DNA]</scope>
    <source>
        <strain evidence="2 3">CBS 606.96</strain>
    </source>
</reference>
<feature type="region of interest" description="Disordered" evidence="1">
    <location>
        <begin position="372"/>
        <end position="393"/>
    </location>
</feature>